<reference evidence="2" key="1">
    <citation type="submission" date="2022-07" db="EMBL/GenBank/DDBJ databases">
        <title>Phylogenomic reconstructions and comparative analyses of Kickxellomycotina fungi.</title>
        <authorList>
            <person name="Reynolds N.K."/>
            <person name="Stajich J.E."/>
            <person name="Barry K."/>
            <person name="Grigoriev I.V."/>
            <person name="Crous P."/>
            <person name="Smith M.E."/>
        </authorList>
    </citation>
    <scope>NUCLEOTIDE SEQUENCE</scope>
    <source>
        <strain evidence="2">RSA 1196</strain>
    </source>
</reference>
<feature type="chain" id="PRO_5040768782" description="Gingipain domain-containing protein" evidence="1">
    <location>
        <begin position="20"/>
        <end position="393"/>
    </location>
</feature>
<evidence type="ECO:0000313" key="2">
    <source>
        <dbReference type="EMBL" id="KAJ1953968.1"/>
    </source>
</evidence>
<evidence type="ECO:0000313" key="3">
    <source>
        <dbReference type="Proteomes" id="UP001150925"/>
    </source>
</evidence>
<name>A0A9W8DZ66_9FUNG</name>
<dbReference type="EMBL" id="JANBPY010002712">
    <property type="protein sequence ID" value="KAJ1953968.1"/>
    <property type="molecule type" value="Genomic_DNA"/>
</dbReference>
<keyword evidence="1" id="KW-0732">Signal</keyword>
<organism evidence="2 3">
    <name type="scientific">Dispira parvispora</name>
    <dbReference type="NCBI Taxonomy" id="1520584"/>
    <lineage>
        <taxon>Eukaryota</taxon>
        <taxon>Fungi</taxon>
        <taxon>Fungi incertae sedis</taxon>
        <taxon>Zoopagomycota</taxon>
        <taxon>Kickxellomycotina</taxon>
        <taxon>Dimargaritomycetes</taxon>
        <taxon>Dimargaritales</taxon>
        <taxon>Dimargaritaceae</taxon>
        <taxon>Dispira</taxon>
    </lineage>
</organism>
<evidence type="ECO:0000256" key="1">
    <source>
        <dbReference type="SAM" id="SignalP"/>
    </source>
</evidence>
<accession>A0A9W8DZ66</accession>
<proteinExistence type="predicted"/>
<dbReference type="AlphaFoldDB" id="A0A9W8DZ66"/>
<protein>
    <recommendedName>
        <fullName evidence="4">Gingipain domain-containing protein</fullName>
    </recommendedName>
</protein>
<comment type="caution">
    <text evidence="2">The sequence shown here is derived from an EMBL/GenBank/DDBJ whole genome shotgun (WGS) entry which is preliminary data.</text>
</comment>
<feature type="signal peptide" evidence="1">
    <location>
        <begin position="1"/>
        <end position="19"/>
    </location>
</feature>
<dbReference type="Proteomes" id="UP001150925">
    <property type="component" value="Unassembled WGS sequence"/>
</dbReference>
<keyword evidence="3" id="KW-1185">Reference proteome</keyword>
<sequence>MLGWGVLTYLLALSPGLLANDDPVCVELSQQLSVEELQSSRGLVAKIVCPSLRTESTPLDTISEIESLNHDDLLSLFSTELRQLGYLIYEKHHGTVVLERTVYKLGRLTLYSKYYLSPEAQANGLPFPDGQYEKFKTLPNGLLPVAPIHETWSNGVNPNGFYYSSQHFIQPTAGLPEVNVERQGIDLQQLSGKELLDFSPVFFLTRHGRPAEAILLTKNLYSRSDDADFLLSAKRALGVISEAYPMYFITTDAILADTFLGRNTPLGRNLERAMGYVFNYNIYVYVLSTRNDEVIANLINGLCNMGMIKDEFPAVYSVGSRLTDFNLEMVYDPLLNTEIHDEGAIFLHSSIIESALGDNGASYNRETRDKYGGKVAEFENSKITYTNITISDI</sequence>
<evidence type="ECO:0008006" key="4">
    <source>
        <dbReference type="Google" id="ProtNLM"/>
    </source>
</evidence>
<gene>
    <name evidence="2" type="ORF">IWQ62_005871</name>
</gene>